<dbReference type="GO" id="GO:0003677">
    <property type="term" value="F:DNA binding"/>
    <property type="evidence" value="ECO:0007669"/>
    <property type="project" value="TreeGrafter"/>
</dbReference>
<dbReference type="EMBL" id="CP144699">
    <property type="protein sequence ID" value="WVZ19024.1"/>
    <property type="molecule type" value="Genomic_DNA"/>
</dbReference>
<dbReference type="PROSITE" id="PS50016">
    <property type="entry name" value="ZF_PHD_2"/>
    <property type="match status" value="1"/>
</dbReference>
<dbReference type="GO" id="GO:0000228">
    <property type="term" value="C:nuclear chromosome"/>
    <property type="evidence" value="ECO:0007669"/>
    <property type="project" value="TreeGrafter"/>
</dbReference>
<protein>
    <recommendedName>
        <fullName evidence="6">PHD-type domain-containing protein</fullName>
    </recommendedName>
</protein>
<feature type="region of interest" description="Disordered" evidence="5">
    <location>
        <begin position="114"/>
        <end position="141"/>
    </location>
</feature>
<gene>
    <name evidence="7" type="ORF">V8G54_006346</name>
</gene>
<dbReference type="AlphaFoldDB" id="A0AAQ3S805"/>
<dbReference type="Pfam" id="PF00628">
    <property type="entry name" value="PHD"/>
    <property type="match status" value="1"/>
</dbReference>
<evidence type="ECO:0000256" key="2">
    <source>
        <dbReference type="ARBA" id="ARBA00022771"/>
    </source>
</evidence>
<evidence type="ECO:0000313" key="7">
    <source>
        <dbReference type="EMBL" id="WVZ19024.1"/>
    </source>
</evidence>
<feature type="compositionally biased region" description="Polar residues" evidence="5">
    <location>
        <begin position="124"/>
        <end position="141"/>
    </location>
</feature>
<evidence type="ECO:0000256" key="4">
    <source>
        <dbReference type="PROSITE-ProRule" id="PRU00146"/>
    </source>
</evidence>
<dbReference type="InterPro" id="IPR019787">
    <property type="entry name" value="Znf_PHD-finger"/>
</dbReference>
<proteinExistence type="predicted"/>
<evidence type="ECO:0000313" key="8">
    <source>
        <dbReference type="Proteomes" id="UP001374535"/>
    </source>
</evidence>
<dbReference type="GO" id="GO:0008623">
    <property type="term" value="C:CHRAC"/>
    <property type="evidence" value="ECO:0007669"/>
    <property type="project" value="TreeGrafter"/>
</dbReference>
<name>A0AAQ3S805_VIGMU</name>
<feature type="domain" description="PHD-type" evidence="6">
    <location>
        <begin position="304"/>
        <end position="354"/>
    </location>
</feature>
<dbReference type="InterPro" id="IPR001965">
    <property type="entry name" value="Znf_PHD"/>
</dbReference>
<evidence type="ECO:0000256" key="5">
    <source>
        <dbReference type="SAM" id="MobiDB-lite"/>
    </source>
</evidence>
<keyword evidence="2 4" id="KW-0863">Zinc-finger</keyword>
<dbReference type="SMART" id="SM00249">
    <property type="entry name" value="PHD"/>
    <property type="match status" value="1"/>
</dbReference>
<dbReference type="Gene3D" id="3.30.40.10">
    <property type="entry name" value="Zinc/RING finger domain, C3HC4 (zinc finger)"/>
    <property type="match status" value="1"/>
</dbReference>
<dbReference type="GO" id="GO:0031445">
    <property type="term" value="P:regulation of heterochromatin formation"/>
    <property type="evidence" value="ECO:0007669"/>
    <property type="project" value="TreeGrafter"/>
</dbReference>
<dbReference type="InterPro" id="IPR011011">
    <property type="entry name" value="Znf_FYVE_PHD"/>
</dbReference>
<dbReference type="SUPFAM" id="SSF57903">
    <property type="entry name" value="FYVE/PHD zinc finger"/>
    <property type="match status" value="1"/>
</dbReference>
<dbReference type="GO" id="GO:0006355">
    <property type="term" value="P:regulation of DNA-templated transcription"/>
    <property type="evidence" value="ECO:0007669"/>
    <property type="project" value="TreeGrafter"/>
</dbReference>
<keyword evidence="1" id="KW-0479">Metal-binding</keyword>
<dbReference type="PANTHER" id="PTHR46510">
    <property type="entry name" value="BROMODOMAIN ADJACENT TO ZINC FINGER DOMAIN PROTEIN 1A"/>
    <property type="match status" value="1"/>
</dbReference>
<dbReference type="InterPro" id="IPR013083">
    <property type="entry name" value="Znf_RING/FYVE/PHD"/>
</dbReference>
<evidence type="ECO:0000256" key="1">
    <source>
        <dbReference type="ARBA" id="ARBA00022723"/>
    </source>
</evidence>
<dbReference type="PANTHER" id="PTHR46510:SF1">
    <property type="entry name" value="BROMODOMAIN ADJACENT TO ZINC FINGER DOMAIN PROTEIN 1A"/>
    <property type="match status" value="1"/>
</dbReference>
<dbReference type="InterPro" id="IPR019786">
    <property type="entry name" value="Zinc_finger_PHD-type_CS"/>
</dbReference>
<evidence type="ECO:0000256" key="3">
    <source>
        <dbReference type="ARBA" id="ARBA00022833"/>
    </source>
</evidence>
<dbReference type="Proteomes" id="UP001374535">
    <property type="component" value="Chromosome 2"/>
</dbReference>
<evidence type="ECO:0000259" key="6">
    <source>
        <dbReference type="PROSITE" id="PS50016"/>
    </source>
</evidence>
<reference evidence="7 8" key="1">
    <citation type="journal article" date="2023" name="Life. Sci Alliance">
        <title>Evolutionary insights into 3D genome organization and epigenetic landscape of Vigna mungo.</title>
        <authorList>
            <person name="Junaid A."/>
            <person name="Singh B."/>
            <person name="Bhatia S."/>
        </authorList>
    </citation>
    <scope>NUCLEOTIDE SEQUENCE [LARGE SCALE GENOMIC DNA]</scope>
    <source>
        <strain evidence="7">Urdbean</strain>
    </source>
</reference>
<dbReference type="GO" id="GO:0045740">
    <property type="term" value="P:positive regulation of DNA replication"/>
    <property type="evidence" value="ECO:0007669"/>
    <property type="project" value="TreeGrafter"/>
</dbReference>
<keyword evidence="3" id="KW-0862">Zinc</keyword>
<dbReference type="PROSITE" id="PS01359">
    <property type="entry name" value="ZF_PHD_1"/>
    <property type="match status" value="1"/>
</dbReference>
<organism evidence="7 8">
    <name type="scientific">Vigna mungo</name>
    <name type="common">Black gram</name>
    <name type="synonym">Phaseolus mungo</name>
    <dbReference type="NCBI Taxonomy" id="3915"/>
    <lineage>
        <taxon>Eukaryota</taxon>
        <taxon>Viridiplantae</taxon>
        <taxon>Streptophyta</taxon>
        <taxon>Embryophyta</taxon>
        <taxon>Tracheophyta</taxon>
        <taxon>Spermatophyta</taxon>
        <taxon>Magnoliopsida</taxon>
        <taxon>eudicotyledons</taxon>
        <taxon>Gunneridae</taxon>
        <taxon>Pentapetalae</taxon>
        <taxon>rosids</taxon>
        <taxon>fabids</taxon>
        <taxon>Fabales</taxon>
        <taxon>Fabaceae</taxon>
        <taxon>Papilionoideae</taxon>
        <taxon>50 kb inversion clade</taxon>
        <taxon>NPAAA clade</taxon>
        <taxon>indigoferoid/millettioid clade</taxon>
        <taxon>Phaseoleae</taxon>
        <taxon>Vigna</taxon>
    </lineage>
</organism>
<accession>A0AAQ3S805</accession>
<dbReference type="GO" id="GO:0008270">
    <property type="term" value="F:zinc ion binding"/>
    <property type="evidence" value="ECO:0007669"/>
    <property type="project" value="UniProtKB-KW"/>
</dbReference>
<sequence length="697" mass="77794">MTPPATLCLSSVQCNASTISDPIGATYKVANKRLSVIWGGANYELGIMLAKGEFPKCQSGDLILWLVEAGLCYVSDDGKDVLCDRMPSGETWQVCLECNRYPLDWCRKAEPVESDRRKADDPYRSSSGQTSTASIMTENTTPKPKMVYRRKKLRKDSNFKLEPTNMLASANYPSVVSSAAHLLSAEEQPAGFRVNHEMEVDKNPTTPSVLCHGVTKDSIHKNLGISNVNGSCSSSKADMETEMNGNGEWSTSSVIVMDSTREEVTEKDFCINTLRTHGLLGEYSPEDNVASGEDTVITGNNCCSRSCKICDRVDSSLNMLLCDHCEDAYHPSCYNPRSKKLPIDEWFCHSCLKKRQKNLKEPSIHNELGKCRATSVKGESNPILLMLRDTKPYTSSVRVGKGFQVEVLDWSGPIKSSSLFFHFEWQLWGNRASSHGRLHPWSDSGQTPHEGAFVDLGSSALMRLIVDVRIPILYKRVGLLVLNLCTLEDILMINERELSKIGTHVSQWNDEDTLPEPLEINPSDFNRLLVKEENTRSPAKLSAIGNWIQCQTVIDRANGTICGKWRRKKAAEEEVEESPTLSLVCLDPQFVCLRSFLKQIALNEHEEHDCGQVQLWSNYHSKYGGCGDEPQVQQEEFISRIICPICITKGSNWERTKGSCWEKMNTPRNSAFEAMALNSAVALDLTTTFLFLALLSG</sequence>
<dbReference type="InterPro" id="IPR047171">
    <property type="entry name" value="BAZ1A"/>
</dbReference>
<dbReference type="GO" id="GO:0006338">
    <property type="term" value="P:chromatin remodeling"/>
    <property type="evidence" value="ECO:0007669"/>
    <property type="project" value="InterPro"/>
</dbReference>
<keyword evidence="8" id="KW-1185">Reference proteome</keyword>
<feature type="compositionally biased region" description="Basic and acidic residues" evidence="5">
    <location>
        <begin position="114"/>
        <end position="123"/>
    </location>
</feature>